<protein>
    <submittedName>
        <fullName evidence="1">MoaD/ThiS family protein</fullName>
    </submittedName>
</protein>
<evidence type="ECO:0000313" key="1">
    <source>
        <dbReference type="EMBL" id="WBL37356.1"/>
    </source>
</evidence>
<dbReference type="Gene3D" id="3.10.20.30">
    <property type="match status" value="1"/>
</dbReference>
<dbReference type="InterPro" id="IPR016155">
    <property type="entry name" value="Mopterin_synth/thiamin_S_b"/>
</dbReference>
<dbReference type="InterPro" id="IPR012675">
    <property type="entry name" value="Beta-grasp_dom_sf"/>
</dbReference>
<dbReference type="InterPro" id="IPR010038">
    <property type="entry name" value="MoaD_arc-typ"/>
</dbReference>
<name>A0ABY7M9Y6_9CHLR</name>
<dbReference type="InterPro" id="IPR052045">
    <property type="entry name" value="Sulfur_Carrier/Prot_Modifier"/>
</dbReference>
<dbReference type="CDD" id="cd17505">
    <property type="entry name" value="Ubl_SAMP1_like"/>
    <property type="match status" value="1"/>
</dbReference>
<sequence length="91" mass="9846">MRVNFYATLRPLAGGKTVEFDLPPGATAGDLLRAVGDRFPEIRALLWTESGELGDYIKVFVDGREIRHLQLLETPVPPGAEVDIFPPAAGG</sequence>
<evidence type="ECO:0000313" key="2">
    <source>
        <dbReference type="Proteomes" id="UP001212803"/>
    </source>
</evidence>
<dbReference type="PANTHER" id="PTHR38031">
    <property type="entry name" value="SULFUR CARRIER PROTEIN SLR0821-RELATED"/>
    <property type="match status" value="1"/>
</dbReference>
<dbReference type="EMBL" id="CP115149">
    <property type="protein sequence ID" value="WBL37356.1"/>
    <property type="molecule type" value="Genomic_DNA"/>
</dbReference>
<organism evidence="1 2">
    <name type="scientific">Tepidiforma flava</name>
    <dbReference type="NCBI Taxonomy" id="3004094"/>
    <lineage>
        <taxon>Bacteria</taxon>
        <taxon>Bacillati</taxon>
        <taxon>Chloroflexota</taxon>
        <taxon>Tepidiformia</taxon>
        <taxon>Tepidiformales</taxon>
        <taxon>Tepidiformaceae</taxon>
        <taxon>Tepidiforma</taxon>
    </lineage>
</organism>
<accession>A0ABY7M9Y6</accession>
<dbReference type="InterPro" id="IPR003749">
    <property type="entry name" value="ThiS/MoaD-like"/>
</dbReference>
<gene>
    <name evidence="1" type="ORF">O0235_07220</name>
</gene>
<dbReference type="NCBIfam" id="NF041918">
    <property type="entry name" value="SAMP1"/>
    <property type="match status" value="1"/>
</dbReference>
<dbReference type="InterPro" id="IPR054834">
    <property type="entry name" value="SAMP1_3"/>
</dbReference>
<dbReference type="SUPFAM" id="SSF54285">
    <property type="entry name" value="MoaD/ThiS"/>
    <property type="match status" value="1"/>
</dbReference>
<proteinExistence type="predicted"/>
<keyword evidence="2" id="KW-1185">Reference proteome</keyword>
<dbReference type="PANTHER" id="PTHR38031:SF1">
    <property type="entry name" value="SULFUR CARRIER PROTEIN CYSO"/>
    <property type="match status" value="1"/>
</dbReference>
<dbReference type="NCBIfam" id="TIGR01687">
    <property type="entry name" value="moaD_arch"/>
    <property type="match status" value="1"/>
</dbReference>
<dbReference type="Proteomes" id="UP001212803">
    <property type="component" value="Chromosome"/>
</dbReference>
<dbReference type="Pfam" id="PF02597">
    <property type="entry name" value="ThiS"/>
    <property type="match status" value="1"/>
</dbReference>
<dbReference type="RefSeq" id="WP_270057869.1">
    <property type="nucleotide sequence ID" value="NZ_CP115149.1"/>
</dbReference>
<reference evidence="1 2" key="1">
    <citation type="journal article" date="2023" name="ISME J.">
        <title>Thermophilic Dehalococcoidia with unusual traits shed light on an unexpected past.</title>
        <authorList>
            <person name="Palmer M."/>
            <person name="Covington J.K."/>
            <person name="Zhou E.M."/>
            <person name="Thomas S.C."/>
            <person name="Habib N."/>
            <person name="Seymour C.O."/>
            <person name="Lai D."/>
            <person name="Johnston J."/>
            <person name="Hashimi A."/>
            <person name="Jiao J.Y."/>
            <person name="Muok A.R."/>
            <person name="Liu L."/>
            <person name="Xian W.D."/>
            <person name="Zhi X.Y."/>
            <person name="Li M.M."/>
            <person name="Silva L.P."/>
            <person name="Bowen B.P."/>
            <person name="Louie K."/>
            <person name="Briegel A."/>
            <person name="Pett-Ridge J."/>
            <person name="Weber P.K."/>
            <person name="Tocheva E.I."/>
            <person name="Woyke T."/>
            <person name="Northen T.R."/>
            <person name="Mayali X."/>
            <person name="Li W.J."/>
            <person name="Hedlund B.P."/>
        </authorList>
    </citation>
    <scope>NUCLEOTIDE SEQUENCE [LARGE SCALE GENOMIC DNA]</scope>
    <source>
        <strain evidence="1 2">YIM 72310</strain>
    </source>
</reference>